<dbReference type="AlphaFoldDB" id="A0ABD3TW32"/>
<sequence length="120" mass="13066">MKDTAGVLTPKYNLEPPHYDGIQSLTLQGDILFSGSRDTCIKKWDLSTQKLVQSVNSAHKDWICALSFMPGNNVLLSGCRAGYLKLWQIDSCIPVAEIKAHVSPINSIATNSAAIFTASK</sequence>
<keyword evidence="3" id="KW-0677">Repeat</keyword>
<name>A0ABD3TW32_SINWO</name>
<dbReference type="Pfam" id="PF00400">
    <property type="entry name" value="WD40"/>
    <property type="match status" value="2"/>
</dbReference>
<proteinExistence type="predicted"/>
<dbReference type="InterPro" id="IPR001680">
    <property type="entry name" value="WD40_rpt"/>
</dbReference>
<keyword evidence="4" id="KW-0539">Nucleus</keyword>
<dbReference type="InterPro" id="IPR015943">
    <property type="entry name" value="WD40/YVTN_repeat-like_dom_sf"/>
</dbReference>
<accession>A0ABD3TW32</accession>
<dbReference type="GO" id="GO:0005634">
    <property type="term" value="C:nucleus"/>
    <property type="evidence" value="ECO:0007669"/>
    <property type="project" value="UniProtKB-SubCell"/>
</dbReference>
<evidence type="ECO:0000256" key="4">
    <source>
        <dbReference type="ARBA" id="ARBA00023242"/>
    </source>
</evidence>
<dbReference type="SUPFAM" id="SSF50978">
    <property type="entry name" value="WD40 repeat-like"/>
    <property type="match status" value="1"/>
</dbReference>
<dbReference type="PANTHER" id="PTHR19848">
    <property type="entry name" value="WD40 REPEAT PROTEIN"/>
    <property type="match status" value="1"/>
</dbReference>
<dbReference type="PANTHER" id="PTHR19848:SF0">
    <property type="entry name" value="NOTCHLESS PROTEIN HOMOLOG 1"/>
    <property type="match status" value="1"/>
</dbReference>
<feature type="repeat" description="WD" evidence="5">
    <location>
        <begin position="15"/>
        <end position="54"/>
    </location>
</feature>
<dbReference type="SMART" id="SM00320">
    <property type="entry name" value="WD40"/>
    <property type="match status" value="2"/>
</dbReference>
<evidence type="ECO:0000256" key="1">
    <source>
        <dbReference type="ARBA" id="ARBA00004123"/>
    </source>
</evidence>
<keyword evidence="7" id="KW-1185">Reference proteome</keyword>
<feature type="repeat" description="WD" evidence="5">
    <location>
        <begin position="56"/>
        <end position="91"/>
    </location>
</feature>
<organism evidence="6 7">
    <name type="scientific">Sinanodonta woodiana</name>
    <name type="common">Chinese pond mussel</name>
    <name type="synonym">Anodonta woodiana</name>
    <dbReference type="NCBI Taxonomy" id="1069815"/>
    <lineage>
        <taxon>Eukaryota</taxon>
        <taxon>Metazoa</taxon>
        <taxon>Spiralia</taxon>
        <taxon>Lophotrochozoa</taxon>
        <taxon>Mollusca</taxon>
        <taxon>Bivalvia</taxon>
        <taxon>Autobranchia</taxon>
        <taxon>Heteroconchia</taxon>
        <taxon>Palaeoheterodonta</taxon>
        <taxon>Unionida</taxon>
        <taxon>Unionoidea</taxon>
        <taxon>Unionidae</taxon>
        <taxon>Unioninae</taxon>
        <taxon>Sinanodonta</taxon>
    </lineage>
</organism>
<evidence type="ECO:0000313" key="6">
    <source>
        <dbReference type="EMBL" id="KAL3841394.1"/>
    </source>
</evidence>
<dbReference type="Gene3D" id="2.130.10.10">
    <property type="entry name" value="YVTN repeat-like/Quinoprotein amine dehydrogenase"/>
    <property type="match status" value="1"/>
</dbReference>
<evidence type="ECO:0000256" key="5">
    <source>
        <dbReference type="PROSITE-ProRule" id="PRU00221"/>
    </source>
</evidence>
<dbReference type="Proteomes" id="UP001634394">
    <property type="component" value="Unassembled WGS sequence"/>
</dbReference>
<comment type="subcellular location">
    <subcellularLocation>
        <location evidence="1">Nucleus</location>
    </subcellularLocation>
</comment>
<evidence type="ECO:0000313" key="7">
    <source>
        <dbReference type="Proteomes" id="UP001634394"/>
    </source>
</evidence>
<comment type="caution">
    <text evidence="6">The sequence shown here is derived from an EMBL/GenBank/DDBJ whole genome shotgun (WGS) entry which is preliminary data.</text>
</comment>
<reference evidence="6 7" key="1">
    <citation type="submission" date="2024-11" db="EMBL/GenBank/DDBJ databases">
        <title>Chromosome-level genome assembly of the freshwater bivalve Anodonta woodiana.</title>
        <authorList>
            <person name="Chen X."/>
        </authorList>
    </citation>
    <scope>NUCLEOTIDE SEQUENCE [LARGE SCALE GENOMIC DNA]</scope>
    <source>
        <strain evidence="6">MN2024</strain>
        <tissue evidence="6">Gills</tissue>
    </source>
</reference>
<dbReference type="PROSITE" id="PS50082">
    <property type="entry name" value="WD_REPEATS_2"/>
    <property type="match status" value="2"/>
</dbReference>
<dbReference type="InterPro" id="IPR036322">
    <property type="entry name" value="WD40_repeat_dom_sf"/>
</dbReference>
<dbReference type="FunFam" id="2.130.10.10:FF:000164">
    <property type="entry name" value="Kinesin family member 21A"/>
    <property type="match status" value="1"/>
</dbReference>
<protein>
    <submittedName>
        <fullName evidence="6">Uncharacterized protein</fullName>
    </submittedName>
</protein>
<evidence type="ECO:0000256" key="3">
    <source>
        <dbReference type="ARBA" id="ARBA00022737"/>
    </source>
</evidence>
<gene>
    <name evidence="6" type="ORF">ACJMK2_019546</name>
</gene>
<evidence type="ECO:0000256" key="2">
    <source>
        <dbReference type="ARBA" id="ARBA00022574"/>
    </source>
</evidence>
<dbReference type="EMBL" id="JBJQND010000017">
    <property type="protein sequence ID" value="KAL3841394.1"/>
    <property type="molecule type" value="Genomic_DNA"/>
</dbReference>
<keyword evidence="2 5" id="KW-0853">WD repeat</keyword>